<dbReference type="Pfam" id="PF00149">
    <property type="entry name" value="Metallophos"/>
    <property type="match status" value="1"/>
</dbReference>
<dbReference type="OrthoDB" id="332939at2"/>
<dbReference type="CDD" id="cd07379">
    <property type="entry name" value="MPP_239FB"/>
    <property type="match status" value="1"/>
</dbReference>
<evidence type="ECO:0000313" key="2">
    <source>
        <dbReference type="EMBL" id="QEC55137.1"/>
    </source>
</evidence>
<dbReference type="InterPro" id="IPR004843">
    <property type="entry name" value="Calcineurin-like_PHP"/>
</dbReference>
<gene>
    <name evidence="2" type="ORF">FSB75_04195</name>
</gene>
<dbReference type="SUPFAM" id="SSF56300">
    <property type="entry name" value="Metallo-dependent phosphatases"/>
    <property type="match status" value="1"/>
</dbReference>
<dbReference type="AlphaFoldDB" id="A0A5B8UEQ6"/>
<keyword evidence="3" id="KW-1185">Reference proteome</keyword>
<dbReference type="RefSeq" id="WP_146783231.1">
    <property type="nucleotide sequence ID" value="NZ_BAABIO010000006.1"/>
</dbReference>
<dbReference type="Gene3D" id="3.60.21.10">
    <property type="match status" value="1"/>
</dbReference>
<evidence type="ECO:0000259" key="1">
    <source>
        <dbReference type="Pfam" id="PF00149"/>
    </source>
</evidence>
<sequence>MKIVALSDTHSRHRLLKLPKGDVLLHAGDVSYHGDKREIEDFLQWFGQLPFSFKIFIAGNHDFFFEREKLSAIKKMLPPTVHYLMDEEVSINGIKIWGSPYTPKFYRWAFNKQRGEPLAEQWKKIPADVDVLLTHGPVYGILDLTPNEQHAGDKDLLREVLRVKPKAHVCGHIHESYGMVKRHGIKFINACVLNEAYELVHKPILFEV</sequence>
<dbReference type="Proteomes" id="UP000321204">
    <property type="component" value="Chromosome"/>
</dbReference>
<dbReference type="InterPro" id="IPR029052">
    <property type="entry name" value="Metallo-depent_PP-like"/>
</dbReference>
<organism evidence="2 3">
    <name type="scientific">Flavisolibacter ginsenosidimutans</name>
    <dbReference type="NCBI Taxonomy" id="661481"/>
    <lineage>
        <taxon>Bacteria</taxon>
        <taxon>Pseudomonadati</taxon>
        <taxon>Bacteroidota</taxon>
        <taxon>Chitinophagia</taxon>
        <taxon>Chitinophagales</taxon>
        <taxon>Chitinophagaceae</taxon>
        <taxon>Flavisolibacter</taxon>
    </lineage>
</organism>
<feature type="domain" description="Calcineurin-like phosphoesterase" evidence="1">
    <location>
        <begin position="1"/>
        <end position="175"/>
    </location>
</feature>
<reference evidence="2 3" key="1">
    <citation type="journal article" date="2015" name="Int. J. Syst. Evol. Microbiol.">
        <title>Flavisolibacter ginsenosidimutans sp. nov., with ginsenoside-converting activity isolated from soil used for cultivating ginseng.</title>
        <authorList>
            <person name="Zhao Y."/>
            <person name="Liu Q."/>
            <person name="Kang M.S."/>
            <person name="Jin F."/>
            <person name="Yu H."/>
            <person name="Im W.T."/>
        </authorList>
    </citation>
    <scope>NUCLEOTIDE SEQUENCE [LARGE SCALE GENOMIC DNA]</scope>
    <source>
        <strain evidence="2 3">Gsoil 636</strain>
    </source>
</reference>
<dbReference type="EMBL" id="CP042433">
    <property type="protein sequence ID" value="QEC55137.1"/>
    <property type="molecule type" value="Genomic_DNA"/>
</dbReference>
<dbReference type="PANTHER" id="PTHR12905">
    <property type="entry name" value="METALLOPHOSPHOESTERASE"/>
    <property type="match status" value="1"/>
</dbReference>
<dbReference type="PANTHER" id="PTHR12905:SF0">
    <property type="entry name" value="CALCINEURIN-LIKE PHOSPHOESTERASE DOMAIN-CONTAINING PROTEIN"/>
    <property type="match status" value="1"/>
</dbReference>
<dbReference type="GO" id="GO:0016787">
    <property type="term" value="F:hydrolase activity"/>
    <property type="evidence" value="ECO:0007669"/>
    <property type="project" value="InterPro"/>
</dbReference>
<dbReference type="InterPro" id="IPR051693">
    <property type="entry name" value="UPF0046_metallophosphoest"/>
</dbReference>
<proteinExistence type="predicted"/>
<evidence type="ECO:0000313" key="3">
    <source>
        <dbReference type="Proteomes" id="UP000321204"/>
    </source>
</evidence>
<accession>A0A5B8UEQ6</accession>
<protein>
    <submittedName>
        <fullName evidence="2">Metallophosphoesterase</fullName>
    </submittedName>
</protein>
<dbReference type="KEGG" id="fgg:FSB75_04195"/>
<name>A0A5B8UEQ6_9BACT</name>